<organism evidence="3 4">
    <name type="scientific">Brassica napus</name>
    <name type="common">Rape</name>
    <dbReference type="NCBI Taxonomy" id="3708"/>
    <lineage>
        <taxon>Eukaryota</taxon>
        <taxon>Viridiplantae</taxon>
        <taxon>Streptophyta</taxon>
        <taxon>Embryophyta</taxon>
        <taxon>Tracheophyta</taxon>
        <taxon>Spermatophyta</taxon>
        <taxon>Magnoliopsida</taxon>
        <taxon>eudicotyledons</taxon>
        <taxon>Gunneridae</taxon>
        <taxon>Pentapetalae</taxon>
        <taxon>rosids</taxon>
        <taxon>malvids</taxon>
        <taxon>Brassicales</taxon>
        <taxon>Brassicaceae</taxon>
        <taxon>Brassiceae</taxon>
        <taxon>Brassica</taxon>
    </lineage>
</organism>
<feature type="compositionally biased region" description="Basic and acidic residues" evidence="1">
    <location>
        <begin position="1"/>
        <end position="10"/>
    </location>
</feature>
<evidence type="ECO:0000313" key="4">
    <source>
        <dbReference type="Proteomes" id="UP000824890"/>
    </source>
</evidence>
<reference evidence="3 4" key="1">
    <citation type="submission" date="2021-05" db="EMBL/GenBank/DDBJ databases">
        <title>Genome Assembly of Synthetic Allotetraploid Brassica napus Reveals Homoeologous Exchanges between Subgenomes.</title>
        <authorList>
            <person name="Davis J.T."/>
        </authorList>
    </citation>
    <scope>NUCLEOTIDE SEQUENCE [LARGE SCALE GENOMIC DNA]</scope>
    <source>
        <strain evidence="4">cv. Da-Ae</strain>
        <tissue evidence="3">Seedling</tissue>
    </source>
</reference>
<feature type="region of interest" description="Disordered" evidence="1">
    <location>
        <begin position="1"/>
        <end position="32"/>
    </location>
</feature>
<protein>
    <submittedName>
        <fullName evidence="3">Uncharacterized protein</fullName>
    </submittedName>
</protein>
<evidence type="ECO:0000256" key="1">
    <source>
        <dbReference type="SAM" id="MobiDB-lite"/>
    </source>
</evidence>
<comment type="caution">
    <text evidence="3">The sequence shown here is derived from an EMBL/GenBank/DDBJ whole genome shotgun (WGS) entry which is preliminary data.</text>
</comment>
<dbReference type="Proteomes" id="UP000824890">
    <property type="component" value="Unassembled WGS sequence"/>
</dbReference>
<keyword evidence="2" id="KW-0472">Membrane</keyword>
<name>A0ABQ7X6N7_BRANA</name>
<proteinExistence type="predicted"/>
<gene>
    <name evidence="3" type="ORF">HID58_095258</name>
</gene>
<keyword evidence="4" id="KW-1185">Reference proteome</keyword>
<sequence length="77" mass="8919">MKVLKNEKHRGYTPLYDQIPDPENQVQGDHKEGYYMDPKFPEMILSGIGHSMASTLGLILMFCLGGERQWRNTIKKH</sequence>
<accession>A0ABQ7X6N7</accession>
<feature type="transmembrane region" description="Helical" evidence="2">
    <location>
        <begin position="43"/>
        <end position="66"/>
    </location>
</feature>
<keyword evidence="2" id="KW-1133">Transmembrane helix</keyword>
<evidence type="ECO:0000313" key="3">
    <source>
        <dbReference type="EMBL" id="KAH0850768.1"/>
    </source>
</evidence>
<keyword evidence="2" id="KW-0812">Transmembrane</keyword>
<dbReference type="EMBL" id="JAGKQM010001947">
    <property type="protein sequence ID" value="KAH0850768.1"/>
    <property type="molecule type" value="Genomic_DNA"/>
</dbReference>
<evidence type="ECO:0000256" key="2">
    <source>
        <dbReference type="SAM" id="Phobius"/>
    </source>
</evidence>